<dbReference type="GO" id="GO:0015038">
    <property type="term" value="F:glutathione disulfide oxidoreductase activity"/>
    <property type="evidence" value="ECO:0007669"/>
    <property type="project" value="UniProtKB-UniRule"/>
</dbReference>
<dbReference type="InterPro" id="IPR051548">
    <property type="entry name" value="Grx-like_ET"/>
</dbReference>
<feature type="domain" description="Glutaredoxin" evidence="7">
    <location>
        <begin position="4"/>
        <end position="63"/>
    </location>
</feature>
<protein>
    <recommendedName>
        <fullName evidence="6">Glutaredoxin</fullName>
    </recommendedName>
</protein>
<keyword evidence="9" id="KW-1185">Reference proteome</keyword>
<gene>
    <name evidence="8" type="primary">grxC</name>
    <name evidence="8" type="ORF">INR99_09245</name>
</gene>
<dbReference type="PANTHER" id="PTHR34386:SF1">
    <property type="entry name" value="GLUTAREDOXIN-LIKE PROTEIN NRDH"/>
    <property type="match status" value="1"/>
</dbReference>
<dbReference type="PROSITE" id="PS51354">
    <property type="entry name" value="GLUTAREDOXIN_2"/>
    <property type="match status" value="1"/>
</dbReference>
<evidence type="ECO:0000259" key="7">
    <source>
        <dbReference type="Pfam" id="PF00462"/>
    </source>
</evidence>
<proteinExistence type="inferred from homology"/>
<evidence type="ECO:0000256" key="5">
    <source>
        <dbReference type="ARBA" id="ARBA00023284"/>
    </source>
</evidence>
<evidence type="ECO:0000313" key="8">
    <source>
        <dbReference type="EMBL" id="MBE9609537.1"/>
    </source>
</evidence>
<evidence type="ECO:0000256" key="2">
    <source>
        <dbReference type="ARBA" id="ARBA00022448"/>
    </source>
</evidence>
<dbReference type="Proteomes" id="UP000604481">
    <property type="component" value="Unassembled WGS sequence"/>
</dbReference>
<comment type="function">
    <text evidence="6">Has a glutathione-disulfide oxidoreductase activity in the presence of NADPH and glutathione reductase. Reduces low molecular weight disulfides and proteins.</text>
</comment>
<keyword evidence="5 6" id="KW-0676">Redox-active center</keyword>
<dbReference type="InterPro" id="IPR002109">
    <property type="entry name" value="Glutaredoxin"/>
</dbReference>
<organism evidence="8 9">
    <name type="scientific">Chitinilyticum piscinae</name>
    <dbReference type="NCBI Taxonomy" id="2866724"/>
    <lineage>
        <taxon>Bacteria</taxon>
        <taxon>Pseudomonadati</taxon>
        <taxon>Pseudomonadota</taxon>
        <taxon>Betaproteobacteria</taxon>
        <taxon>Neisseriales</taxon>
        <taxon>Chitinibacteraceae</taxon>
        <taxon>Chitinilyticum</taxon>
    </lineage>
</organism>
<keyword evidence="4" id="KW-1015">Disulfide bond</keyword>
<dbReference type="PROSITE" id="PS00195">
    <property type="entry name" value="GLUTAREDOXIN_1"/>
    <property type="match status" value="1"/>
</dbReference>
<keyword evidence="2 6" id="KW-0813">Transport</keyword>
<comment type="similarity">
    <text evidence="1 6">Belongs to the glutaredoxin family.</text>
</comment>
<keyword evidence="6" id="KW-0963">Cytoplasm</keyword>
<evidence type="ECO:0000256" key="6">
    <source>
        <dbReference type="RuleBase" id="RU364065"/>
    </source>
</evidence>
<dbReference type="PRINTS" id="PR00160">
    <property type="entry name" value="GLUTAREDOXIN"/>
</dbReference>
<dbReference type="InterPro" id="IPR014025">
    <property type="entry name" value="Glutaredoxin_subgr"/>
</dbReference>
<dbReference type="SUPFAM" id="SSF52833">
    <property type="entry name" value="Thioredoxin-like"/>
    <property type="match status" value="1"/>
</dbReference>
<dbReference type="CDD" id="cd03418">
    <property type="entry name" value="GRX_GRXb_1_3_like"/>
    <property type="match status" value="1"/>
</dbReference>
<evidence type="ECO:0000256" key="3">
    <source>
        <dbReference type="ARBA" id="ARBA00022982"/>
    </source>
</evidence>
<dbReference type="NCBIfam" id="TIGR02181">
    <property type="entry name" value="GRX_bact"/>
    <property type="match status" value="1"/>
</dbReference>
<evidence type="ECO:0000256" key="1">
    <source>
        <dbReference type="ARBA" id="ARBA00007787"/>
    </source>
</evidence>
<dbReference type="Pfam" id="PF00462">
    <property type="entry name" value="Glutaredoxin"/>
    <property type="match status" value="1"/>
</dbReference>
<keyword evidence="3 6" id="KW-0249">Electron transport</keyword>
<dbReference type="PANTHER" id="PTHR34386">
    <property type="entry name" value="GLUTAREDOXIN"/>
    <property type="match status" value="1"/>
</dbReference>
<dbReference type="AlphaFoldDB" id="A0A8J7FKQ8"/>
<name>A0A8J7FKQ8_9NEIS</name>
<evidence type="ECO:0000313" key="9">
    <source>
        <dbReference type="Proteomes" id="UP000604481"/>
    </source>
</evidence>
<dbReference type="RefSeq" id="WP_194116059.1">
    <property type="nucleotide sequence ID" value="NZ_JADFUA010000004.1"/>
</dbReference>
<dbReference type="EMBL" id="JADFUA010000004">
    <property type="protein sequence ID" value="MBE9609537.1"/>
    <property type="molecule type" value="Genomic_DNA"/>
</dbReference>
<evidence type="ECO:0000256" key="4">
    <source>
        <dbReference type="ARBA" id="ARBA00023157"/>
    </source>
</evidence>
<comment type="caution">
    <text evidence="8">The sequence shown here is derived from an EMBL/GenBank/DDBJ whole genome shotgun (WGS) entry which is preliminary data.</text>
</comment>
<reference evidence="8 9" key="1">
    <citation type="submission" date="2020-10" db="EMBL/GenBank/DDBJ databases">
        <title>The genome sequence of Chitinilyticum litopenaei 4Y14.</title>
        <authorList>
            <person name="Liu Y."/>
        </authorList>
    </citation>
    <scope>NUCLEOTIDE SEQUENCE [LARGE SCALE GENOMIC DNA]</scope>
    <source>
        <strain evidence="8 9">4Y14</strain>
    </source>
</reference>
<dbReference type="Gene3D" id="3.40.30.10">
    <property type="entry name" value="Glutaredoxin"/>
    <property type="match status" value="1"/>
</dbReference>
<accession>A0A8J7FKQ8</accession>
<sequence length="92" mass="10024">MPTITLYSTRTCPYCVQAENLLARKGLSVSKILVDSDQAEFANMVERSGRRSVPQIFIGERHVGGFTDLLALDLSGELSQWLANAAPAQTTP</sequence>
<dbReference type="GO" id="GO:0045454">
    <property type="term" value="P:cell redox homeostasis"/>
    <property type="evidence" value="ECO:0007669"/>
    <property type="project" value="InterPro"/>
</dbReference>
<dbReference type="InterPro" id="IPR011900">
    <property type="entry name" value="GRX_bact"/>
</dbReference>
<dbReference type="InterPro" id="IPR011767">
    <property type="entry name" value="GLR_AS"/>
</dbReference>
<dbReference type="InterPro" id="IPR036249">
    <property type="entry name" value="Thioredoxin-like_sf"/>
</dbReference>
<dbReference type="GO" id="GO:0009055">
    <property type="term" value="F:electron transfer activity"/>
    <property type="evidence" value="ECO:0007669"/>
    <property type="project" value="TreeGrafter"/>
</dbReference>